<dbReference type="Proteomes" id="UP001596022">
    <property type="component" value="Unassembled WGS sequence"/>
</dbReference>
<sequence>MSYYAYDSNDLRQQGQAPMVCYPVSGTSGAGAQGGIHGQVTMPNGQKVSVVCYAMHPGGGGMPQGQTGAAGQSGGGMTPGMGQMVPGYQGGTSTGQPGGGMMPGMGQFPGQGGGYPSLWAQPGGGMMPELPHRFTPEAIKGYDYGTGLPETPINANWPSQY</sequence>
<protein>
    <recommendedName>
        <fullName evidence="4">DUF4150 domain-containing protein</fullName>
    </recommendedName>
</protein>
<comment type="caution">
    <text evidence="2">The sequence shown here is derived from an EMBL/GenBank/DDBJ whole genome shotgun (WGS) entry which is preliminary data.</text>
</comment>
<evidence type="ECO:0000313" key="3">
    <source>
        <dbReference type="Proteomes" id="UP001596022"/>
    </source>
</evidence>
<evidence type="ECO:0000313" key="2">
    <source>
        <dbReference type="EMBL" id="MFC4617692.1"/>
    </source>
</evidence>
<gene>
    <name evidence="2" type="ORF">ACFO4N_02990</name>
</gene>
<feature type="region of interest" description="Disordered" evidence="1">
    <location>
        <begin position="63"/>
        <end position="104"/>
    </location>
</feature>
<dbReference type="RefSeq" id="WP_376844724.1">
    <property type="nucleotide sequence ID" value="NZ_JBHSFW010000001.1"/>
</dbReference>
<evidence type="ECO:0008006" key="4">
    <source>
        <dbReference type="Google" id="ProtNLM"/>
    </source>
</evidence>
<evidence type="ECO:0000256" key="1">
    <source>
        <dbReference type="SAM" id="MobiDB-lite"/>
    </source>
</evidence>
<dbReference type="EMBL" id="JBHSFW010000001">
    <property type="protein sequence ID" value="MFC4617692.1"/>
    <property type="molecule type" value="Genomic_DNA"/>
</dbReference>
<feature type="compositionally biased region" description="Gly residues" evidence="1">
    <location>
        <begin position="88"/>
        <end position="104"/>
    </location>
</feature>
<name>A0ABV9GHD1_9BACL</name>
<proteinExistence type="predicted"/>
<accession>A0ABV9GHD1</accession>
<keyword evidence="3" id="KW-1185">Reference proteome</keyword>
<reference evidence="3" key="1">
    <citation type="journal article" date="2019" name="Int. J. Syst. Evol. Microbiol.">
        <title>The Global Catalogue of Microorganisms (GCM) 10K type strain sequencing project: providing services to taxonomists for standard genome sequencing and annotation.</title>
        <authorList>
            <consortium name="The Broad Institute Genomics Platform"/>
            <consortium name="The Broad Institute Genome Sequencing Center for Infectious Disease"/>
            <person name="Wu L."/>
            <person name="Ma J."/>
        </authorList>
    </citation>
    <scope>NUCLEOTIDE SEQUENCE [LARGE SCALE GENOMIC DNA]</scope>
    <source>
        <strain evidence="3">CGMCC 1.16306</strain>
    </source>
</reference>
<organism evidence="2 3">
    <name type="scientific">Camelliibacillus cellulosilyticus</name>
    <dbReference type="NCBI Taxonomy" id="2174486"/>
    <lineage>
        <taxon>Bacteria</taxon>
        <taxon>Bacillati</taxon>
        <taxon>Bacillota</taxon>
        <taxon>Bacilli</taxon>
        <taxon>Bacillales</taxon>
        <taxon>Sporolactobacillaceae</taxon>
        <taxon>Camelliibacillus</taxon>
    </lineage>
</organism>